<dbReference type="Pfam" id="PF05235">
    <property type="entry name" value="CHAD"/>
    <property type="match status" value="1"/>
</dbReference>
<dbReference type="PROSITE" id="PS51708">
    <property type="entry name" value="CHAD"/>
    <property type="match status" value="1"/>
</dbReference>
<feature type="domain" description="CHAD" evidence="2">
    <location>
        <begin position="8"/>
        <end position="287"/>
    </location>
</feature>
<gene>
    <name evidence="3" type="ORF">ABK249_16715</name>
</gene>
<dbReference type="Gene3D" id="1.40.20.10">
    <property type="entry name" value="CHAD domain"/>
    <property type="match status" value="1"/>
</dbReference>
<accession>A0ABV0M3Z9</accession>
<sequence>MAYRLRPDKPFTAEFRSVAESQLLKAIRLMEDQPDGPHEAVHDARKRFKRVRSLYRLIQPDAKEFRRRENARIRDMARTLAGVRDATALVETVDYLASLADSAEELAALAFASKTLTERRDRIAAEEHDLPAKMEAAVATCHEAIGAIEELELSDDPHKTAKRLAKAWRKQRLRAHGALAACAKHGDAEAYHELRKCGQIYWMHISLLGEIWPSAMLAKQRQAKDLVDLLGHEHDLSVLTGLVNESPELFGNGDTLALMLGAIIARQQALRHEALGKAEDVFADSAETESSLIAILWEKAADTPRRERRAVKVHKGHETHPQETTLREPV</sequence>
<comment type="caution">
    <text evidence="3">The sequence shown here is derived from an EMBL/GenBank/DDBJ whole genome shotgun (WGS) entry which is preliminary data.</text>
</comment>
<dbReference type="PANTHER" id="PTHR39339:SF1">
    <property type="entry name" value="CHAD DOMAIN-CONTAINING PROTEIN"/>
    <property type="match status" value="1"/>
</dbReference>
<dbReference type="EMBL" id="JBEAAL010000012">
    <property type="protein sequence ID" value="MEQ1406575.1"/>
    <property type="molecule type" value="Genomic_DNA"/>
</dbReference>
<evidence type="ECO:0000313" key="3">
    <source>
        <dbReference type="EMBL" id="MEQ1406575.1"/>
    </source>
</evidence>
<reference evidence="3 4" key="1">
    <citation type="submission" date="2024-05" db="EMBL/GenBank/DDBJ databases">
        <title>Neorhizobium sp. Rsf11, a plant growth promoting and heavy metal resistant PAH-degrader.</title>
        <authorList>
            <person name="Golubev S.N."/>
            <person name="Muratova A.Y."/>
            <person name="Markelova M.I."/>
        </authorList>
    </citation>
    <scope>NUCLEOTIDE SEQUENCE [LARGE SCALE GENOMIC DNA]</scope>
    <source>
        <strain evidence="3 4">Rsf11</strain>
    </source>
</reference>
<name>A0ABV0M3Z9_9HYPH</name>
<dbReference type="RefSeq" id="WP_348863400.1">
    <property type="nucleotide sequence ID" value="NZ_JBEAAL010000012.1"/>
</dbReference>
<evidence type="ECO:0000313" key="4">
    <source>
        <dbReference type="Proteomes" id="UP001496627"/>
    </source>
</evidence>
<evidence type="ECO:0000256" key="1">
    <source>
        <dbReference type="SAM" id="MobiDB-lite"/>
    </source>
</evidence>
<evidence type="ECO:0000259" key="2">
    <source>
        <dbReference type="PROSITE" id="PS51708"/>
    </source>
</evidence>
<feature type="region of interest" description="Disordered" evidence="1">
    <location>
        <begin position="310"/>
        <end position="330"/>
    </location>
</feature>
<dbReference type="Proteomes" id="UP001496627">
    <property type="component" value="Unassembled WGS sequence"/>
</dbReference>
<organism evidence="3 4">
    <name type="scientific">Neorhizobium phenanthreniclasticum</name>
    <dbReference type="NCBI Taxonomy" id="3157917"/>
    <lineage>
        <taxon>Bacteria</taxon>
        <taxon>Pseudomonadati</taxon>
        <taxon>Pseudomonadota</taxon>
        <taxon>Alphaproteobacteria</taxon>
        <taxon>Hyphomicrobiales</taxon>
        <taxon>Rhizobiaceae</taxon>
        <taxon>Rhizobium/Agrobacterium group</taxon>
        <taxon>Neorhizobium</taxon>
    </lineage>
</organism>
<dbReference type="PANTHER" id="PTHR39339">
    <property type="entry name" value="SLR1444 PROTEIN"/>
    <property type="match status" value="1"/>
</dbReference>
<dbReference type="InterPro" id="IPR007899">
    <property type="entry name" value="CHAD_dom"/>
</dbReference>
<dbReference type="SMART" id="SM00880">
    <property type="entry name" value="CHAD"/>
    <property type="match status" value="1"/>
</dbReference>
<keyword evidence="4" id="KW-1185">Reference proteome</keyword>
<proteinExistence type="predicted"/>
<protein>
    <submittedName>
        <fullName evidence="3">CHAD domain-containing protein</fullName>
    </submittedName>
</protein>
<dbReference type="InterPro" id="IPR038186">
    <property type="entry name" value="CHAD_dom_sf"/>
</dbReference>
<feature type="compositionally biased region" description="Basic and acidic residues" evidence="1">
    <location>
        <begin position="316"/>
        <end position="330"/>
    </location>
</feature>